<gene>
    <name evidence="1" type="ORF">GJU40_08880</name>
</gene>
<protein>
    <submittedName>
        <fullName evidence="1">DUF3231 family protein</fullName>
    </submittedName>
</protein>
<reference evidence="1 2" key="1">
    <citation type="submission" date="2019-11" db="EMBL/GenBank/DDBJ databases">
        <title>Bacillus lacus genome.</title>
        <authorList>
            <person name="Allen C.J."/>
            <person name="Newman J.D."/>
        </authorList>
    </citation>
    <scope>NUCLEOTIDE SEQUENCE [LARGE SCALE GENOMIC DNA]</scope>
    <source>
        <strain evidence="1 2">KCTC 33946</strain>
    </source>
</reference>
<evidence type="ECO:0000313" key="2">
    <source>
        <dbReference type="Proteomes" id="UP000448867"/>
    </source>
</evidence>
<sequence length="330" mass="36729">MPTQHSPLSSSEIAAIWTTYLQNSMADKVLAYFLKTTDDEDVKQLFQHASTLTRNIIQRLEELLKKEDFPLPIGFQEDDVDTSAGKHFTDAYMLTFLLNISRMGLLNYSAGMTLVSREDVHDSMQHFLTEMITFNSNALKLAVQKGIYMKKPFIPYPSTAEMISSEDYFSGLNPLKKVRPLNAIEIAHLSFNIENNHLGLLLSRVFAETAKTEEVKKYMHKGKAISKKHVQVFQETLLNSDIAAPMSGEISVINGEGVPFSEKLMMFLMAFSSAAGIGNYSAAGSASQRIDVAANYSRLAAEIGMFAKEGADITVKYGWLEKPPTMESVV</sequence>
<comment type="caution">
    <text evidence="1">The sequence shown here is derived from an EMBL/GenBank/DDBJ whole genome shotgun (WGS) entry which is preliminary data.</text>
</comment>
<organism evidence="1 2">
    <name type="scientific">Metabacillus lacus</name>
    <dbReference type="NCBI Taxonomy" id="1983721"/>
    <lineage>
        <taxon>Bacteria</taxon>
        <taxon>Bacillati</taxon>
        <taxon>Bacillota</taxon>
        <taxon>Bacilli</taxon>
        <taxon>Bacillales</taxon>
        <taxon>Bacillaceae</taxon>
        <taxon>Metabacillus</taxon>
    </lineage>
</organism>
<dbReference type="Pfam" id="PF11553">
    <property type="entry name" value="DUF3231"/>
    <property type="match status" value="2"/>
</dbReference>
<dbReference type="Proteomes" id="UP000448867">
    <property type="component" value="Unassembled WGS sequence"/>
</dbReference>
<dbReference type="InterPro" id="IPR021617">
    <property type="entry name" value="DUF3231"/>
</dbReference>
<name>A0A7X2IZ24_9BACI</name>
<accession>A0A7X2IZ24</accession>
<dbReference type="RefSeq" id="WP_154307413.1">
    <property type="nucleotide sequence ID" value="NZ_WKKI01000013.1"/>
</dbReference>
<evidence type="ECO:0000313" key="1">
    <source>
        <dbReference type="EMBL" id="MRX72264.1"/>
    </source>
</evidence>
<dbReference type="OrthoDB" id="1675670at2"/>
<dbReference type="Gene3D" id="1.20.1260.10">
    <property type="match status" value="2"/>
</dbReference>
<dbReference type="AlphaFoldDB" id="A0A7X2IZ24"/>
<proteinExistence type="predicted"/>
<keyword evidence="2" id="KW-1185">Reference proteome</keyword>
<dbReference type="InterPro" id="IPR012347">
    <property type="entry name" value="Ferritin-like"/>
</dbReference>
<dbReference type="EMBL" id="WKKI01000013">
    <property type="protein sequence ID" value="MRX72264.1"/>
    <property type="molecule type" value="Genomic_DNA"/>
</dbReference>